<feature type="region of interest" description="Disordered" evidence="1">
    <location>
        <begin position="31"/>
        <end position="56"/>
    </location>
</feature>
<dbReference type="SUPFAM" id="SSF48208">
    <property type="entry name" value="Six-hairpin glycosidases"/>
    <property type="match status" value="1"/>
</dbReference>
<dbReference type="PROSITE" id="PS51318">
    <property type="entry name" value="TAT"/>
    <property type="match status" value="1"/>
</dbReference>
<dbReference type="RefSeq" id="WP_207379931.1">
    <property type="nucleotide sequence ID" value="NZ_CP071502.1"/>
</dbReference>
<evidence type="ECO:0000313" key="3">
    <source>
        <dbReference type="Proteomes" id="UP000663207"/>
    </source>
</evidence>
<accession>A0ABX7QZ99</accession>
<dbReference type="Proteomes" id="UP000663207">
    <property type="component" value="Chromosome"/>
</dbReference>
<dbReference type="PROSITE" id="PS51257">
    <property type="entry name" value="PROKAR_LIPOPROTEIN"/>
    <property type="match status" value="1"/>
</dbReference>
<dbReference type="Gene3D" id="1.50.10.10">
    <property type="match status" value="1"/>
</dbReference>
<reference evidence="2 3" key="1">
    <citation type="submission" date="2021-03" db="EMBL/GenBank/DDBJ databases">
        <title>Novel species identification of genus Shewanella.</title>
        <authorList>
            <person name="Liu G."/>
            <person name="Zhang Q."/>
        </authorList>
    </citation>
    <scope>NUCLEOTIDE SEQUENCE [LARGE SCALE GENOMIC DNA]</scope>
    <source>
        <strain evidence="2 3">FJAT-52962</strain>
    </source>
</reference>
<sequence>MTIGRRQFLTGTLTLAGATALGGSLLGCRDSGGNTSAPTTSPMATNPEVTPKGEPTGLRARAAAPARFRSSDTHLEAGYLWASAQALSLVRRGDAVGDWYEAALPNREAFCMRDTAHQTSGAAVLGLADVSKNMLTKFVQGISAERDWCSYWEIDRHDRPAPVDYTSDQDFWYNLPANFDLIDCCWRQYLWTGDKDYLEHPDFVEFYERTVSDYVRRWDRTGNGIMDSTADLSRRGIASYDEALSNLQTASDQIVIQASGYRAYGAMLALRGEHDRADMMQQEASRLLNLYNQEWWNDAGNHSYGALLRDGSKTDIEYYYGLYFGAYNNSDHRQKAMATLLAHPAPSVEYLSHFPDICYRYGLAEQGHQQLLRLTAPELPRRDYPEASFCAVGAYVAGLMGISADARSNSVSTRPQLSQATEWAEIDELSLLGRRIKVSHRGNGDTELTLIAGEPLQWRAMFAAEAPVLKLNGQAMTTKQCFAEGEIKLSYLDVPLTPGQSARVQLG</sequence>
<dbReference type="InterPro" id="IPR012341">
    <property type="entry name" value="6hp_glycosidase-like_sf"/>
</dbReference>
<name>A0ABX7QZ99_9GAMM</name>
<evidence type="ECO:0000313" key="2">
    <source>
        <dbReference type="EMBL" id="QSX36574.1"/>
    </source>
</evidence>
<feature type="compositionally biased region" description="Polar residues" evidence="1">
    <location>
        <begin position="32"/>
        <end position="48"/>
    </location>
</feature>
<evidence type="ECO:0008006" key="4">
    <source>
        <dbReference type="Google" id="ProtNLM"/>
    </source>
</evidence>
<gene>
    <name evidence="2" type="ORF">JYB85_14985</name>
</gene>
<dbReference type="EMBL" id="CP071502">
    <property type="protein sequence ID" value="QSX36574.1"/>
    <property type="molecule type" value="Genomic_DNA"/>
</dbReference>
<protein>
    <recommendedName>
        <fullName evidence="4">Alpha-L-rhamnosidase six-hairpin glycosidase domain-containing protein</fullName>
    </recommendedName>
</protein>
<keyword evidence="3" id="KW-1185">Reference proteome</keyword>
<dbReference type="InterPro" id="IPR008928">
    <property type="entry name" value="6-hairpin_glycosidase_sf"/>
</dbReference>
<dbReference type="InterPro" id="IPR006311">
    <property type="entry name" value="TAT_signal"/>
</dbReference>
<organism evidence="2 3">
    <name type="scientific">Shewanella sedimentimangrovi</name>
    <dbReference type="NCBI Taxonomy" id="2814293"/>
    <lineage>
        <taxon>Bacteria</taxon>
        <taxon>Pseudomonadati</taxon>
        <taxon>Pseudomonadota</taxon>
        <taxon>Gammaproteobacteria</taxon>
        <taxon>Alteromonadales</taxon>
        <taxon>Shewanellaceae</taxon>
        <taxon>Shewanella</taxon>
    </lineage>
</organism>
<proteinExistence type="predicted"/>
<evidence type="ECO:0000256" key="1">
    <source>
        <dbReference type="SAM" id="MobiDB-lite"/>
    </source>
</evidence>